<organism evidence="3">
    <name type="scientific">Candidatus Iainarchaeum sp</name>
    <dbReference type="NCBI Taxonomy" id="3101447"/>
    <lineage>
        <taxon>Archaea</taxon>
        <taxon>Candidatus Iainarchaeota</taxon>
        <taxon>Candidatus Iainarchaeia</taxon>
        <taxon>Candidatus Iainarchaeales</taxon>
        <taxon>Candidatus Iainarchaeaceae</taxon>
        <taxon>Candidatus Iainarchaeum</taxon>
    </lineage>
</organism>
<reference evidence="3" key="1">
    <citation type="submission" date="2020-11" db="EMBL/GenBank/DDBJ databases">
        <title>Connecting structure to function with the recovery of over 1000 high-quality activated sludge metagenome-assembled genomes encoding full-length rRNA genes using long-read sequencing.</title>
        <authorList>
            <person name="Singleton C.M."/>
            <person name="Petriglieri F."/>
            <person name="Kristensen J.M."/>
            <person name="Kirkegaard R.H."/>
            <person name="Michaelsen T.Y."/>
            <person name="Andersen M.H."/>
            <person name="Karst S.M."/>
            <person name="Dueholm M.S."/>
            <person name="Nielsen P.H."/>
            <person name="Albertsen M."/>
        </authorList>
    </citation>
    <scope>NUCLEOTIDE SEQUENCE</scope>
    <source>
        <strain evidence="3">Fred_18-Q3-R57-64_BAT3C.431</strain>
    </source>
</reference>
<dbReference type="Proteomes" id="UP000596004">
    <property type="component" value="Chromosome"/>
</dbReference>
<dbReference type="Pfam" id="PF22090">
    <property type="entry name" value="Gins51_C"/>
    <property type="match status" value="1"/>
</dbReference>
<dbReference type="CDD" id="cd11714">
    <property type="entry name" value="GINS_A_archaea"/>
    <property type="match status" value="1"/>
</dbReference>
<gene>
    <name evidence="3" type="ORF">IPJ89_05555</name>
</gene>
<dbReference type="CDD" id="cd21695">
    <property type="entry name" value="GINS_B_archaea_Gins51"/>
    <property type="match status" value="1"/>
</dbReference>
<feature type="compositionally biased region" description="Basic and acidic residues" evidence="1">
    <location>
        <begin position="161"/>
        <end position="177"/>
    </location>
</feature>
<dbReference type="AlphaFoldDB" id="A0A7T9DJS2"/>
<dbReference type="EMBL" id="CP064981">
    <property type="protein sequence ID" value="QQR92582.1"/>
    <property type="molecule type" value="Genomic_DNA"/>
</dbReference>
<evidence type="ECO:0000259" key="2">
    <source>
        <dbReference type="Pfam" id="PF22090"/>
    </source>
</evidence>
<dbReference type="InterPro" id="IPR054314">
    <property type="entry name" value="Gins51_C"/>
</dbReference>
<dbReference type="Gene3D" id="3.40.5.50">
    <property type="match status" value="1"/>
</dbReference>
<accession>A0A7T9DJS2</accession>
<evidence type="ECO:0000256" key="1">
    <source>
        <dbReference type="SAM" id="MobiDB-lite"/>
    </source>
</evidence>
<name>A0A7T9DJS2_9ARCH</name>
<sequence length="260" mass="29609">MGFDYEEMRRIYRLEKATSRLVDVPDDFLYQVHNLIDTERKNYLDSLTDLNTNKARDFSNLKKLVEELFSIREKKLLNAVLVSTRLQEADDAHMAKEEKELFHLLFDSLSAHRTLTQKALEANGDFVSSKTVSTPPKIHVEKSHEEKQADRLLSENSPAQKLEERTREARRADDRMHPAPSAIPVTSTPHVASEHEHTSAPPAPQAPAVVQRIRILSEIPSFVGTDMKEYGPYKPEQVVELPQKIAQLFISRKLGEANSS</sequence>
<proteinExistence type="predicted"/>
<protein>
    <submittedName>
        <fullName evidence="3">DNA replication complex GINS family protein</fullName>
    </submittedName>
</protein>
<feature type="domain" description="Gins51 C-terminal" evidence="2">
    <location>
        <begin position="213"/>
        <end position="254"/>
    </location>
</feature>
<feature type="compositionally biased region" description="Basic and acidic residues" evidence="1">
    <location>
        <begin position="138"/>
        <end position="153"/>
    </location>
</feature>
<evidence type="ECO:0000313" key="3">
    <source>
        <dbReference type="EMBL" id="QQR92582.1"/>
    </source>
</evidence>
<feature type="region of interest" description="Disordered" evidence="1">
    <location>
        <begin position="127"/>
        <end position="206"/>
    </location>
</feature>